<evidence type="ECO:0000313" key="3">
    <source>
        <dbReference type="EMBL" id="MDC8014115.1"/>
    </source>
</evidence>
<dbReference type="PANTHER" id="PTHR38109">
    <property type="entry name" value="PROTEIN YCGL"/>
    <property type="match status" value="1"/>
</dbReference>
<dbReference type="PROSITE" id="PS51648">
    <property type="entry name" value="YCGL"/>
    <property type="match status" value="1"/>
</dbReference>
<sequence>MQCFVYRSQRKADTYVYLRERDAFGLLPAPVAANLGPLHFVIELALSPERKLAREDVNAVMANLAGPGFHLQLPPPPELFDNS</sequence>
<feature type="domain" description="YcgL" evidence="2">
    <location>
        <begin position="1"/>
        <end position="83"/>
    </location>
</feature>
<accession>A0A9X4BHG3</accession>
<name>A0A9X4BHG3_9GAMM</name>
<evidence type="ECO:0000259" key="2">
    <source>
        <dbReference type="PROSITE" id="PS51648"/>
    </source>
</evidence>
<dbReference type="Pfam" id="PF05166">
    <property type="entry name" value="YcgL"/>
    <property type="match status" value="1"/>
</dbReference>
<dbReference type="HAMAP" id="MF_01866">
    <property type="entry name" value="UPF0745"/>
    <property type="match status" value="1"/>
</dbReference>
<dbReference type="Gene3D" id="3.10.510.20">
    <property type="entry name" value="YcgL domain"/>
    <property type="match status" value="1"/>
</dbReference>
<dbReference type="PANTHER" id="PTHR38109:SF1">
    <property type="entry name" value="PROTEIN YCGL"/>
    <property type="match status" value="1"/>
</dbReference>
<organism evidence="3 4">
    <name type="scientific">Tahibacter soli</name>
    <dbReference type="NCBI Taxonomy" id="2983605"/>
    <lineage>
        <taxon>Bacteria</taxon>
        <taxon>Pseudomonadati</taxon>
        <taxon>Pseudomonadota</taxon>
        <taxon>Gammaproteobacteria</taxon>
        <taxon>Lysobacterales</taxon>
        <taxon>Rhodanobacteraceae</taxon>
        <taxon>Tahibacter</taxon>
    </lineage>
</organism>
<dbReference type="RefSeq" id="WP_263541755.1">
    <property type="nucleotide sequence ID" value="NZ_JAOVZO020000018.1"/>
</dbReference>
<dbReference type="InterPro" id="IPR038068">
    <property type="entry name" value="YcgL-like_sf"/>
</dbReference>
<reference evidence="3" key="1">
    <citation type="submission" date="2023-02" db="EMBL/GenBank/DDBJ databases">
        <title>Tahibacter soli sp. nov. isolated from soil.</title>
        <authorList>
            <person name="Baek J.H."/>
            <person name="Lee J.K."/>
            <person name="Choi D.G."/>
            <person name="Jeon C.O."/>
        </authorList>
    </citation>
    <scope>NUCLEOTIDE SEQUENCE</scope>
    <source>
        <strain evidence="3">BL</strain>
    </source>
</reference>
<dbReference type="Proteomes" id="UP001139971">
    <property type="component" value="Unassembled WGS sequence"/>
</dbReference>
<comment type="caution">
    <text evidence="3">The sequence shown here is derived from an EMBL/GenBank/DDBJ whole genome shotgun (WGS) entry which is preliminary data.</text>
</comment>
<keyword evidence="4" id="KW-1185">Reference proteome</keyword>
<dbReference type="InterPro" id="IPR027354">
    <property type="entry name" value="YcgL_dom"/>
</dbReference>
<evidence type="ECO:0000313" key="4">
    <source>
        <dbReference type="Proteomes" id="UP001139971"/>
    </source>
</evidence>
<evidence type="ECO:0000256" key="1">
    <source>
        <dbReference type="HAMAP-Rule" id="MF_01866"/>
    </source>
</evidence>
<gene>
    <name evidence="3" type="ORF">OD750_016340</name>
</gene>
<dbReference type="SUPFAM" id="SSF160191">
    <property type="entry name" value="YcgL-like"/>
    <property type="match status" value="1"/>
</dbReference>
<dbReference type="AlphaFoldDB" id="A0A9X4BHG3"/>
<protein>
    <recommendedName>
        <fullName evidence="1">YcgL domain-containing protein OD750_016340</fullName>
    </recommendedName>
</protein>
<dbReference type="EMBL" id="JAOVZO020000018">
    <property type="protein sequence ID" value="MDC8014115.1"/>
    <property type="molecule type" value="Genomic_DNA"/>
</dbReference>
<proteinExistence type="inferred from homology"/>